<dbReference type="Gene3D" id="3.10.450.50">
    <property type="match status" value="1"/>
</dbReference>
<reference evidence="2" key="1">
    <citation type="journal article" date="2014" name="Int. J. Syst. Evol. Microbiol.">
        <title>Complete genome sequence of Corynebacterium casei LMG S-19264T (=DSM 44701T), isolated from a smear-ripened cheese.</title>
        <authorList>
            <consortium name="US DOE Joint Genome Institute (JGI-PGF)"/>
            <person name="Walter F."/>
            <person name="Albersmeier A."/>
            <person name="Kalinowski J."/>
            <person name="Ruckert C."/>
        </authorList>
    </citation>
    <scope>NUCLEOTIDE SEQUENCE</scope>
    <source>
        <strain evidence="2">CGMCC 1.15360</strain>
    </source>
</reference>
<dbReference type="Pfam" id="PF13577">
    <property type="entry name" value="SnoaL_4"/>
    <property type="match status" value="1"/>
</dbReference>
<dbReference type="AlphaFoldDB" id="A0A916Z892"/>
<feature type="domain" description="SnoaL-like" evidence="1">
    <location>
        <begin position="3"/>
        <end position="137"/>
    </location>
</feature>
<dbReference type="SUPFAM" id="SSF54427">
    <property type="entry name" value="NTF2-like"/>
    <property type="match status" value="1"/>
</dbReference>
<proteinExistence type="predicted"/>
<reference evidence="2" key="2">
    <citation type="submission" date="2020-09" db="EMBL/GenBank/DDBJ databases">
        <authorList>
            <person name="Sun Q."/>
            <person name="Zhou Y."/>
        </authorList>
    </citation>
    <scope>NUCLEOTIDE SEQUENCE</scope>
    <source>
        <strain evidence="2">CGMCC 1.15360</strain>
    </source>
</reference>
<evidence type="ECO:0000259" key="1">
    <source>
        <dbReference type="Pfam" id="PF13577"/>
    </source>
</evidence>
<gene>
    <name evidence="2" type="ORF">GCM10010990_33420</name>
</gene>
<keyword evidence="3" id="KW-1185">Reference proteome</keyword>
<dbReference type="OrthoDB" id="7510033at2"/>
<dbReference type="InterPro" id="IPR037401">
    <property type="entry name" value="SnoaL-like"/>
</dbReference>
<dbReference type="EMBL" id="BMIP01000009">
    <property type="protein sequence ID" value="GGD80843.1"/>
    <property type="molecule type" value="Genomic_DNA"/>
</dbReference>
<organism evidence="2 3">
    <name type="scientific">Croceicoccus mobilis</name>
    <dbReference type="NCBI Taxonomy" id="1703339"/>
    <lineage>
        <taxon>Bacteria</taxon>
        <taxon>Pseudomonadati</taxon>
        <taxon>Pseudomonadota</taxon>
        <taxon>Alphaproteobacteria</taxon>
        <taxon>Sphingomonadales</taxon>
        <taxon>Erythrobacteraceae</taxon>
        <taxon>Croceicoccus</taxon>
    </lineage>
</organism>
<accession>A0A916Z892</accession>
<name>A0A916Z892_9SPHN</name>
<comment type="caution">
    <text evidence="2">The sequence shown here is derived from an EMBL/GenBank/DDBJ whole genome shotgun (WGS) entry which is preliminary data.</text>
</comment>
<protein>
    <submittedName>
        <fullName evidence="2">Bile-acid 7-alpha-dehydratase</fullName>
    </submittedName>
</protein>
<dbReference type="Proteomes" id="UP000612349">
    <property type="component" value="Unassembled WGS sequence"/>
</dbReference>
<evidence type="ECO:0000313" key="3">
    <source>
        <dbReference type="Proteomes" id="UP000612349"/>
    </source>
</evidence>
<sequence length="146" mass="16529">MSNDVQAIRLLKARYFRFIDEKRWDELNGLFTRDLVFDVRGGMAPSTLADSYDDPPIQGADAAVAFLRKALDPAISIHQGFMPEIEITGLKCARGIWAMSDIIRAPEGGPYREIRGHGHYHETYRKCSGVWHIAKLRLTRLAVDIT</sequence>
<evidence type="ECO:0000313" key="2">
    <source>
        <dbReference type="EMBL" id="GGD80843.1"/>
    </source>
</evidence>
<dbReference type="InterPro" id="IPR032710">
    <property type="entry name" value="NTF2-like_dom_sf"/>
</dbReference>
<dbReference type="RefSeq" id="WP_066770634.1">
    <property type="nucleotide sequence ID" value="NZ_BMIP01000009.1"/>
</dbReference>